<reference evidence="8 9" key="1">
    <citation type="submission" date="2019-08" db="EMBL/GenBank/DDBJ databases">
        <title>In-depth cultivation of the pig gut microbiome towards novel bacterial diversity and tailored functional studies.</title>
        <authorList>
            <person name="Wylensek D."/>
            <person name="Hitch T.C.A."/>
            <person name="Clavel T."/>
        </authorList>
    </citation>
    <scope>NUCLEOTIDE SEQUENCE [LARGE SCALE GENOMIC DNA]</scope>
    <source>
        <strain evidence="8 9">BBE-744-WT-12</strain>
    </source>
</reference>
<gene>
    <name evidence="8" type="ORF">FYJ85_15960</name>
</gene>
<dbReference type="PROSITE" id="PS50011">
    <property type="entry name" value="PROTEIN_KINASE_DOM"/>
    <property type="match status" value="1"/>
</dbReference>
<dbReference type="PANTHER" id="PTHR43289">
    <property type="entry name" value="MITOGEN-ACTIVATED PROTEIN KINASE KINASE KINASE 20-RELATED"/>
    <property type="match status" value="1"/>
</dbReference>
<proteinExistence type="predicted"/>
<name>A0A844G6E4_9BACT</name>
<evidence type="ECO:0000256" key="1">
    <source>
        <dbReference type="ARBA" id="ARBA00022679"/>
    </source>
</evidence>
<feature type="transmembrane region" description="Helical" evidence="6">
    <location>
        <begin position="386"/>
        <end position="409"/>
    </location>
</feature>
<dbReference type="SMART" id="SM00220">
    <property type="entry name" value="S_TKc"/>
    <property type="match status" value="1"/>
</dbReference>
<dbReference type="Gene3D" id="1.10.510.10">
    <property type="entry name" value="Transferase(Phosphotransferase) domain 1"/>
    <property type="match status" value="1"/>
</dbReference>
<dbReference type="AlphaFoldDB" id="A0A844G6E4"/>
<keyword evidence="1" id="KW-0808">Transferase</keyword>
<dbReference type="SUPFAM" id="SSF56112">
    <property type="entry name" value="Protein kinase-like (PK-like)"/>
    <property type="match status" value="1"/>
</dbReference>
<evidence type="ECO:0000256" key="2">
    <source>
        <dbReference type="ARBA" id="ARBA00022741"/>
    </source>
</evidence>
<organism evidence="8 9">
    <name type="scientific">Victivallis lenta</name>
    <dbReference type="NCBI Taxonomy" id="2606640"/>
    <lineage>
        <taxon>Bacteria</taxon>
        <taxon>Pseudomonadati</taxon>
        <taxon>Lentisphaerota</taxon>
        <taxon>Lentisphaeria</taxon>
        <taxon>Victivallales</taxon>
        <taxon>Victivallaceae</taxon>
        <taxon>Victivallis</taxon>
    </lineage>
</organism>
<evidence type="ECO:0000259" key="7">
    <source>
        <dbReference type="PROSITE" id="PS50011"/>
    </source>
</evidence>
<dbReference type="GO" id="GO:0004674">
    <property type="term" value="F:protein serine/threonine kinase activity"/>
    <property type="evidence" value="ECO:0007669"/>
    <property type="project" value="UniProtKB-KW"/>
</dbReference>
<evidence type="ECO:0000256" key="6">
    <source>
        <dbReference type="SAM" id="Phobius"/>
    </source>
</evidence>
<protein>
    <submittedName>
        <fullName evidence="8">Serine/threonine protein kinase</fullName>
    </submittedName>
</protein>
<keyword evidence="2" id="KW-0547">Nucleotide-binding</keyword>
<keyword evidence="8" id="KW-0723">Serine/threonine-protein kinase</keyword>
<feature type="compositionally biased region" description="Basic residues" evidence="5">
    <location>
        <begin position="19"/>
        <end position="31"/>
    </location>
</feature>
<feature type="region of interest" description="Disordered" evidence="5">
    <location>
        <begin position="1"/>
        <end position="33"/>
    </location>
</feature>
<dbReference type="Pfam" id="PF00069">
    <property type="entry name" value="Pkinase"/>
    <property type="match status" value="1"/>
</dbReference>
<dbReference type="PANTHER" id="PTHR43289:SF6">
    <property type="entry name" value="SERINE_THREONINE-PROTEIN KINASE NEKL-3"/>
    <property type="match status" value="1"/>
</dbReference>
<dbReference type="InterPro" id="IPR000719">
    <property type="entry name" value="Prot_kinase_dom"/>
</dbReference>
<dbReference type="Proteomes" id="UP000435649">
    <property type="component" value="Unassembled WGS sequence"/>
</dbReference>
<keyword evidence="4" id="KW-0067">ATP-binding</keyword>
<keyword evidence="3 8" id="KW-0418">Kinase</keyword>
<evidence type="ECO:0000256" key="4">
    <source>
        <dbReference type="ARBA" id="ARBA00022840"/>
    </source>
</evidence>
<evidence type="ECO:0000313" key="9">
    <source>
        <dbReference type="Proteomes" id="UP000435649"/>
    </source>
</evidence>
<evidence type="ECO:0000256" key="3">
    <source>
        <dbReference type="ARBA" id="ARBA00022777"/>
    </source>
</evidence>
<keyword evidence="9" id="KW-1185">Reference proteome</keyword>
<dbReference type="Gene3D" id="3.30.200.20">
    <property type="entry name" value="Phosphorylase Kinase, domain 1"/>
    <property type="match status" value="1"/>
</dbReference>
<accession>A0A844G6E4</accession>
<dbReference type="CDD" id="cd14014">
    <property type="entry name" value="STKc_PknB_like"/>
    <property type="match status" value="1"/>
</dbReference>
<keyword evidence="6" id="KW-1133">Transmembrane helix</keyword>
<dbReference type="GO" id="GO:0005524">
    <property type="term" value="F:ATP binding"/>
    <property type="evidence" value="ECO:0007669"/>
    <property type="project" value="UniProtKB-KW"/>
</dbReference>
<keyword evidence="6" id="KW-0472">Membrane</keyword>
<dbReference type="InterPro" id="IPR011009">
    <property type="entry name" value="Kinase-like_dom_sf"/>
</dbReference>
<evidence type="ECO:0000256" key="5">
    <source>
        <dbReference type="SAM" id="MobiDB-lite"/>
    </source>
</evidence>
<comment type="caution">
    <text evidence="8">The sequence shown here is derived from an EMBL/GenBank/DDBJ whole genome shotgun (WGS) entry which is preliminary data.</text>
</comment>
<evidence type="ECO:0000313" key="8">
    <source>
        <dbReference type="EMBL" id="MST98534.1"/>
    </source>
</evidence>
<dbReference type="EMBL" id="VUNS01000020">
    <property type="protein sequence ID" value="MST98534.1"/>
    <property type="molecule type" value="Genomic_DNA"/>
</dbReference>
<sequence length="413" mass="45996">MTRSCAAKPRRGCSAIRSSSRRGVRRRKRRPEKKESLILMAQSVDLKTRVIGPDTAVPETGDGVDVFSSLPIKPQERYKFLRSVGFGGMKSVLLVFDRDTGREVAMAIMPDFRDRPKSDLERFVREARLTAQLEHPNIVPVHDLGIDSSGSPFFTMKYLHGQSLSSVLRKLAKGDAEAVHRFSQLRLLQIFIRICNAVEFAHSQGICHLDIKPENVNIGDFGEVLLLDWGLARVISPHSRLASPNTEDVDANGHVKGTPGYMAPEQIRLLKEHPVGFRSDIYSLGGILYAMLSLSNPLSRLPMEEILRRTTSGEIPPPSDVAPDERHIPAALEAICQKAMALNPDDRYQTVAELREDIFAFQTGYVPKAENASPLKHAGLFLGRNLLILMILLVLFLALSLATLAYYYFNAVN</sequence>
<feature type="domain" description="Protein kinase" evidence="7">
    <location>
        <begin position="78"/>
        <end position="359"/>
    </location>
</feature>
<keyword evidence="6" id="KW-0812">Transmembrane</keyword>